<dbReference type="Proteomes" id="UP000593576">
    <property type="component" value="Unassembled WGS sequence"/>
</dbReference>
<dbReference type="OrthoDB" id="994450at2759"/>
<reference evidence="1 2" key="1">
    <citation type="journal article" date="2019" name="Genome Biol. Evol.">
        <title>Insights into the evolution of the New World diploid cottons (Gossypium, subgenus Houzingenia) based on genome sequencing.</title>
        <authorList>
            <person name="Grover C.E."/>
            <person name="Arick M.A. 2nd"/>
            <person name="Thrash A."/>
            <person name="Conover J.L."/>
            <person name="Sanders W.S."/>
            <person name="Peterson D.G."/>
            <person name="Frelichowski J.E."/>
            <person name="Scheffler J.A."/>
            <person name="Scheffler B.E."/>
            <person name="Wendel J.F."/>
        </authorList>
    </citation>
    <scope>NUCLEOTIDE SEQUENCE [LARGE SCALE GENOMIC DNA]</scope>
    <source>
        <strain evidence="1">1</strain>
        <tissue evidence="1">Leaf</tissue>
    </source>
</reference>
<protein>
    <recommendedName>
        <fullName evidence="3">DUF4283 domain-containing protein</fullName>
    </recommendedName>
</protein>
<evidence type="ECO:0008006" key="3">
    <source>
        <dbReference type="Google" id="ProtNLM"/>
    </source>
</evidence>
<comment type="caution">
    <text evidence="1">The sequence shown here is derived from an EMBL/GenBank/DDBJ whole genome shotgun (WGS) entry which is preliminary data.</text>
</comment>
<organism evidence="1 2">
    <name type="scientific">Gossypium schwendimanii</name>
    <name type="common">Cotton</name>
    <dbReference type="NCBI Taxonomy" id="34291"/>
    <lineage>
        <taxon>Eukaryota</taxon>
        <taxon>Viridiplantae</taxon>
        <taxon>Streptophyta</taxon>
        <taxon>Embryophyta</taxon>
        <taxon>Tracheophyta</taxon>
        <taxon>Spermatophyta</taxon>
        <taxon>Magnoliopsida</taxon>
        <taxon>eudicotyledons</taxon>
        <taxon>Gunneridae</taxon>
        <taxon>Pentapetalae</taxon>
        <taxon>rosids</taxon>
        <taxon>malvids</taxon>
        <taxon>Malvales</taxon>
        <taxon>Malvaceae</taxon>
        <taxon>Malvoideae</taxon>
        <taxon>Gossypium</taxon>
    </lineage>
</organism>
<evidence type="ECO:0000313" key="1">
    <source>
        <dbReference type="EMBL" id="MBA0860759.1"/>
    </source>
</evidence>
<proteinExistence type="predicted"/>
<sequence>METKLAGLTLNEEEEAVLQIQQQPNTERELGAFRLIGCFLTTSIIHFPTMKSIMANLWHPIHNVPIGFFFENLAMLLGNFIGKFMEYDGSNLRKENQNFMRIKVQIDILRPLKRKKSMGVNSLVDQVQTAMDHDLEDGVLIGDKEKKRARGRLKN</sequence>
<evidence type="ECO:0000313" key="2">
    <source>
        <dbReference type="Proteomes" id="UP000593576"/>
    </source>
</evidence>
<gene>
    <name evidence="1" type="ORF">Goshw_020948</name>
</gene>
<dbReference type="EMBL" id="JABFAF010000007">
    <property type="protein sequence ID" value="MBA0860759.1"/>
    <property type="molecule type" value="Genomic_DNA"/>
</dbReference>
<dbReference type="AlphaFoldDB" id="A0A7J9LR27"/>
<accession>A0A7J9LR27</accession>
<name>A0A7J9LR27_GOSSC</name>
<keyword evidence="2" id="KW-1185">Reference proteome</keyword>